<dbReference type="Gene3D" id="3.40.980.10">
    <property type="entry name" value="MoaB/Mog-like domain"/>
    <property type="match status" value="1"/>
</dbReference>
<keyword evidence="1" id="KW-0501">Molybdenum cofactor biosynthesis</keyword>
<gene>
    <name evidence="3" type="primary">moeA_1</name>
    <name evidence="3" type="ORF">OXPF_02700</name>
</gene>
<dbReference type="SUPFAM" id="SSF53218">
    <property type="entry name" value="Molybdenum cofactor biosynthesis proteins"/>
    <property type="match status" value="1"/>
</dbReference>
<keyword evidence="1 3" id="KW-0808">Transferase</keyword>
<keyword evidence="1" id="KW-0500">Molybdenum</keyword>
<dbReference type="PANTHER" id="PTHR10192:SF28">
    <property type="entry name" value="MOLYBDOPTERIN MOLYBDENUMTRANSFERASE"/>
    <property type="match status" value="1"/>
</dbReference>
<dbReference type="InterPro" id="IPR036425">
    <property type="entry name" value="MoaB/Mog-like_dom_sf"/>
</dbReference>
<keyword evidence="1" id="KW-0460">Magnesium</keyword>
<comment type="function">
    <text evidence="1">Catalyzes the insertion of molybdate into adenylated molybdopterin with the concomitant release of AMP.</text>
</comment>
<accession>A0A0N8NTY9</accession>
<comment type="similarity">
    <text evidence="1">Belongs to the MoeA family.</text>
</comment>
<feature type="domain" description="MoaB/Mog" evidence="2">
    <location>
        <begin position="174"/>
        <end position="306"/>
    </location>
</feature>
<dbReference type="Proteomes" id="UP000050326">
    <property type="component" value="Unassembled WGS sequence"/>
</dbReference>
<dbReference type="PANTHER" id="PTHR10192">
    <property type="entry name" value="MOLYBDOPTERIN BIOSYNTHESIS PROTEIN"/>
    <property type="match status" value="1"/>
</dbReference>
<dbReference type="GO" id="GO:0061599">
    <property type="term" value="F:molybdopterin molybdotransferase activity"/>
    <property type="evidence" value="ECO:0007669"/>
    <property type="project" value="UniProtKB-UniRule"/>
</dbReference>
<reference evidence="3 4" key="1">
    <citation type="submission" date="2015-09" db="EMBL/GenBank/DDBJ databases">
        <title>Genome sequence of Oxobacter pfennigii DSM 3222.</title>
        <authorList>
            <person name="Poehlein A."/>
            <person name="Bengelsdorf F.R."/>
            <person name="Schiel-Bengelsdorf B."/>
            <person name="Duerre P."/>
            <person name="Daniel R."/>
        </authorList>
    </citation>
    <scope>NUCLEOTIDE SEQUENCE [LARGE SCALE GENOMIC DNA]</scope>
    <source>
        <strain evidence="3 4">DSM 3222</strain>
    </source>
</reference>
<keyword evidence="1" id="KW-0479">Metal-binding</keyword>
<organism evidence="3 4">
    <name type="scientific">Oxobacter pfennigii</name>
    <dbReference type="NCBI Taxonomy" id="36849"/>
    <lineage>
        <taxon>Bacteria</taxon>
        <taxon>Bacillati</taxon>
        <taxon>Bacillota</taxon>
        <taxon>Clostridia</taxon>
        <taxon>Eubacteriales</taxon>
        <taxon>Clostridiaceae</taxon>
        <taxon>Oxobacter</taxon>
    </lineage>
</organism>
<sequence>MKVVETEKAVGMVLGHDITEIVPGEFKGAAFKKGHVIKQEDIERLLRIGKEHLYIFELKEDELHEDEAAVALGNLICGKGVYFTGTKEGKVNIVAEQKGLLKVNRDLLDDINDIEDICIATIQGDRIIDEEVLIGGCRVIPLVIKKEKIQAVEQILKNKGPVFEVKPFRTLRTALIVTGSEVYKGRIEDKFGPVIEKKLAQFGNEVSLRTILPDDLEAIKSAVLDFKSKGAELIIVTGGMSVDPDDKTPGAIKSTGANIVSYGTPILPGAMLLFAYLDDVPVFGLPGCVMFNATTAFDLLLPRVMAGEKVIRREITRLGYGGQCLNCKVCLFPNCHFGKC</sequence>
<dbReference type="CDD" id="cd03522">
    <property type="entry name" value="MoeA_like"/>
    <property type="match status" value="1"/>
</dbReference>
<dbReference type="GO" id="GO:0046872">
    <property type="term" value="F:metal ion binding"/>
    <property type="evidence" value="ECO:0007669"/>
    <property type="project" value="UniProtKB-UniRule"/>
</dbReference>
<comment type="pathway">
    <text evidence="1">Cofactor biosynthesis; molybdopterin biosynthesis.</text>
</comment>
<proteinExistence type="inferred from homology"/>
<dbReference type="SMART" id="SM00852">
    <property type="entry name" value="MoCF_biosynth"/>
    <property type="match status" value="1"/>
</dbReference>
<comment type="catalytic activity">
    <reaction evidence="1">
        <text>adenylyl-molybdopterin + molybdate = Mo-molybdopterin + AMP + H(+)</text>
        <dbReference type="Rhea" id="RHEA:35047"/>
        <dbReference type="ChEBI" id="CHEBI:15378"/>
        <dbReference type="ChEBI" id="CHEBI:36264"/>
        <dbReference type="ChEBI" id="CHEBI:62727"/>
        <dbReference type="ChEBI" id="CHEBI:71302"/>
        <dbReference type="ChEBI" id="CHEBI:456215"/>
    </reaction>
</comment>
<dbReference type="Pfam" id="PF00994">
    <property type="entry name" value="MoCF_biosynth"/>
    <property type="match status" value="1"/>
</dbReference>
<keyword evidence="4" id="KW-1185">Reference proteome</keyword>
<evidence type="ECO:0000256" key="1">
    <source>
        <dbReference type="RuleBase" id="RU365090"/>
    </source>
</evidence>
<protein>
    <recommendedName>
        <fullName evidence="1">Molybdopterin molybdenumtransferase</fullName>
        <ecNumber evidence="1">2.10.1.1</ecNumber>
    </recommendedName>
</protein>
<name>A0A0N8NTY9_9CLOT</name>
<dbReference type="InterPro" id="IPR001453">
    <property type="entry name" value="MoaB/Mog_dom"/>
</dbReference>
<dbReference type="RefSeq" id="WP_054873416.1">
    <property type="nucleotide sequence ID" value="NZ_LKET01000014.1"/>
</dbReference>
<dbReference type="STRING" id="36849.OXPF_02700"/>
<dbReference type="GO" id="GO:0006777">
    <property type="term" value="P:Mo-molybdopterin cofactor biosynthetic process"/>
    <property type="evidence" value="ECO:0007669"/>
    <property type="project" value="UniProtKB-UniRule"/>
</dbReference>
<dbReference type="EMBL" id="LKET01000014">
    <property type="protein sequence ID" value="KPU46160.1"/>
    <property type="molecule type" value="Genomic_DNA"/>
</dbReference>
<dbReference type="InterPro" id="IPR038987">
    <property type="entry name" value="MoeA-like"/>
</dbReference>
<comment type="cofactor">
    <cofactor evidence="1">
        <name>Mg(2+)</name>
        <dbReference type="ChEBI" id="CHEBI:18420"/>
    </cofactor>
</comment>
<dbReference type="EC" id="2.10.1.1" evidence="1"/>
<dbReference type="UniPathway" id="UPA00344"/>
<evidence type="ECO:0000313" key="3">
    <source>
        <dbReference type="EMBL" id="KPU46160.1"/>
    </source>
</evidence>
<dbReference type="AlphaFoldDB" id="A0A0N8NTY9"/>
<evidence type="ECO:0000313" key="4">
    <source>
        <dbReference type="Proteomes" id="UP000050326"/>
    </source>
</evidence>
<dbReference type="GO" id="GO:0005829">
    <property type="term" value="C:cytosol"/>
    <property type="evidence" value="ECO:0007669"/>
    <property type="project" value="TreeGrafter"/>
</dbReference>
<dbReference type="PATRIC" id="fig|36849.3.peg.295"/>
<comment type="caution">
    <text evidence="3">The sequence shown here is derived from an EMBL/GenBank/DDBJ whole genome shotgun (WGS) entry which is preliminary data.</text>
</comment>
<dbReference type="OrthoDB" id="9767940at2"/>
<evidence type="ECO:0000259" key="2">
    <source>
        <dbReference type="SMART" id="SM00852"/>
    </source>
</evidence>